<keyword evidence="10" id="KW-1185">Reference proteome</keyword>
<gene>
    <name evidence="9" type="ORF">AMECASPLE_022540</name>
</gene>
<feature type="region of interest" description="Disordered" evidence="8">
    <location>
        <begin position="53"/>
        <end position="86"/>
    </location>
</feature>
<evidence type="ECO:0000256" key="1">
    <source>
        <dbReference type="ARBA" id="ARBA00004236"/>
    </source>
</evidence>
<evidence type="ECO:0000256" key="8">
    <source>
        <dbReference type="SAM" id="MobiDB-lite"/>
    </source>
</evidence>
<keyword evidence="6" id="KW-0863">Zinc-finger</keyword>
<sequence length="180" mass="20066">MGKLPKGFRRYYSSPLLNQEQYGCIKEVMPIACGNKVDPVYEALRFGTSLAQKAKRASGSDSPHRNSASDLDNVPEEVMAHSSRQELSRKHSDDVFTVIQNGAECLYLPERKTDDLPDFREKFTFHLATTNQTQADESPSLCEYRQAMTLNFRSAAIFCAAVVLGCSADGAKFMLQKEKG</sequence>
<name>A0ABV0ZZR0_9TELE</name>
<comment type="caution">
    <text evidence="9">The sequence shown here is derived from an EMBL/GenBank/DDBJ whole genome shotgun (WGS) entry which is preliminary data.</text>
</comment>
<keyword evidence="6" id="KW-0479">Metal-binding</keyword>
<dbReference type="Pfam" id="PF16664">
    <property type="entry name" value="STAC2_u1"/>
    <property type="match status" value="1"/>
</dbReference>
<evidence type="ECO:0000256" key="6">
    <source>
        <dbReference type="ARBA" id="ARBA00022771"/>
    </source>
</evidence>
<dbReference type="InterPro" id="IPR039688">
    <property type="entry name" value="STAC1/2/3"/>
</dbReference>
<evidence type="ECO:0000256" key="2">
    <source>
        <dbReference type="ARBA" id="ARBA00004496"/>
    </source>
</evidence>
<keyword evidence="3" id="KW-1003">Cell membrane</keyword>
<dbReference type="PANTHER" id="PTHR15135">
    <property type="entry name" value="STAC"/>
    <property type="match status" value="1"/>
</dbReference>
<feature type="compositionally biased region" description="Polar residues" evidence="8">
    <location>
        <begin position="59"/>
        <end position="70"/>
    </location>
</feature>
<evidence type="ECO:0000313" key="10">
    <source>
        <dbReference type="Proteomes" id="UP001469553"/>
    </source>
</evidence>
<proteinExistence type="predicted"/>
<keyword evidence="5" id="KW-0677">Repeat</keyword>
<keyword evidence="7" id="KW-0472">Membrane</keyword>
<dbReference type="PANTHER" id="PTHR15135:SF3">
    <property type="entry name" value="SH3 AND CYSTEINE-RICH DOMAIN-CONTAINING PROTEIN"/>
    <property type="match status" value="1"/>
</dbReference>
<evidence type="ECO:0000256" key="7">
    <source>
        <dbReference type="ARBA" id="ARBA00023136"/>
    </source>
</evidence>
<reference evidence="9 10" key="1">
    <citation type="submission" date="2021-06" db="EMBL/GenBank/DDBJ databases">
        <authorList>
            <person name="Palmer J.M."/>
        </authorList>
    </citation>
    <scope>NUCLEOTIDE SEQUENCE [LARGE SCALE GENOMIC DNA]</scope>
    <source>
        <strain evidence="9 10">AS_MEX2019</strain>
        <tissue evidence="9">Muscle</tissue>
    </source>
</reference>
<keyword evidence="6" id="KW-0862">Zinc</keyword>
<accession>A0ABV0ZZR0</accession>
<evidence type="ECO:0000256" key="5">
    <source>
        <dbReference type="ARBA" id="ARBA00022737"/>
    </source>
</evidence>
<keyword evidence="4" id="KW-0963">Cytoplasm</keyword>
<evidence type="ECO:0000256" key="3">
    <source>
        <dbReference type="ARBA" id="ARBA00022475"/>
    </source>
</evidence>
<evidence type="ECO:0000313" key="9">
    <source>
        <dbReference type="EMBL" id="MEQ2311650.1"/>
    </source>
</evidence>
<evidence type="ECO:0000256" key="4">
    <source>
        <dbReference type="ARBA" id="ARBA00022490"/>
    </source>
</evidence>
<dbReference type="Proteomes" id="UP001469553">
    <property type="component" value="Unassembled WGS sequence"/>
</dbReference>
<dbReference type="EMBL" id="JAHRIP010077252">
    <property type="protein sequence ID" value="MEQ2311650.1"/>
    <property type="molecule type" value="Genomic_DNA"/>
</dbReference>
<protein>
    <submittedName>
        <fullName evidence="9">Uncharacterized protein</fullName>
    </submittedName>
</protein>
<organism evidence="9 10">
    <name type="scientific">Ameca splendens</name>
    <dbReference type="NCBI Taxonomy" id="208324"/>
    <lineage>
        <taxon>Eukaryota</taxon>
        <taxon>Metazoa</taxon>
        <taxon>Chordata</taxon>
        <taxon>Craniata</taxon>
        <taxon>Vertebrata</taxon>
        <taxon>Euteleostomi</taxon>
        <taxon>Actinopterygii</taxon>
        <taxon>Neopterygii</taxon>
        <taxon>Teleostei</taxon>
        <taxon>Neoteleostei</taxon>
        <taxon>Acanthomorphata</taxon>
        <taxon>Ovalentaria</taxon>
        <taxon>Atherinomorphae</taxon>
        <taxon>Cyprinodontiformes</taxon>
        <taxon>Goodeidae</taxon>
        <taxon>Ameca</taxon>
    </lineage>
</organism>
<comment type="subcellular location">
    <subcellularLocation>
        <location evidence="1">Cell membrane</location>
    </subcellularLocation>
    <subcellularLocation>
        <location evidence="2">Cytoplasm</location>
    </subcellularLocation>
</comment>